<proteinExistence type="predicted"/>
<accession>A0A2P2QD35</accession>
<dbReference type="AlphaFoldDB" id="A0A2P2QD35"/>
<dbReference type="EMBL" id="GGEC01084452">
    <property type="protein sequence ID" value="MBX64936.1"/>
    <property type="molecule type" value="Transcribed_RNA"/>
</dbReference>
<name>A0A2P2QD35_RHIMU</name>
<sequence length="51" mass="6199">MTYPLHIYGVVEDNELILLVHHFYTNNFVNHWHQLKLILLTHHKQLLHPMS</sequence>
<evidence type="ECO:0000313" key="1">
    <source>
        <dbReference type="EMBL" id="MBX64936.1"/>
    </source>
</evidence>
<protein>
    <submittedName>
        <fullName evidence="1">Uncharacterized protein</fullName>
    </submittedName>
</protein>
<organism evidence="1">
    <name type="scientific">Rhizophora mucronata</name>
    <name type="common">Asiatic mangrove</name>
    <dbReference type="NCBI Taxonomy" id="61149"/>
    <lineage>
        <taxon>Eukaryota</taxon>
        <taxon>Viridiplantae</taxon>
        <taxon>Streptophyta</taxon>
        <taxon>Embryophyta</taxon>
        <taxon>Tracheophyta</taxon>
        <taxon>Spermatophyta</taxon>
        <taxon>Magnoliopsida</taxon>
        <taxon>eudicotyledons</taxon>
        <taxon>Gunneridae</taxon>
        <taxon>Pentapetalae</taxon>
        <taxon>rosids</taxon>
        <taxon>fabids</taxon>
        <taxon>Malpighiales</taxon>
        <taxon>Rhizophoraceae</taxon>
        <taxon>Rhizophora</taxon>
    </lineage>
</organism>
<reference evidence="1" key="1">
    <citation type="submission" date="2018-02" db="EMBL/GenBank/DDBJ databases">
        <title>Rhizophora mucronata_Transcriptome.</title>
        <authorList>
            <person name="Meera S.P."/>
            <person name="Sreeshan A."/>
            <person name="Augustine A."/>
        </authorList>
    </citation>
    <scope>NUCLEOTIDE SEQUENCE</scope>
    <source>
        <tissue evidence="1">Leaf</tissue>
    </source>
</reference>